<name>A0A0E3H9M3_METTE</name>
<dbReference type="RefSeq" id="WP_181952253.1">
    <property type="nucleotide sequence ID" value="NZ_CP009502.1"/>
</dbReference>
<evidence type="ECO:0000313" key="2">
    <source>
        <dbReference type="Proteomes" id="UP000056925"/>
    </source>
</evidence>
<sequence length="53" mass="5705">MNCGDLKLGQVLRCERCGFELEVVKECGDVTCASEACCTGDVTCCGEPMKLKQ</sequence>
<proteinExistence type="predicted"/>
<dbReference type="PATRIC" id="fig|1434121.4.peg.46"/>
<dbReference type="KEGG" id="mthe:MSTHC_0036"/>
<dbReference type="Proteomes" id="UP000056925">
    <property type="component" value="Chromosome"/>
</dbReference>
<reference evidence="1 2" key="1">
    <citation type="submission" date="2014-07" db="EMBL/GenBank/DDBJ databases">
        <title>Methanogenic archaea and the global carbon cycle.</title>
        <authorList>
            <person name="Henriksen J.R."/>
            <person name="Luke J."/>
            <person name="Reinhart S."/>
            <person name="Benedict M.N."/>
            <person name="Youngblut N.D."/>
            <person name="Metcalf M.E."/>
            <person name="Whitaker R.J."/>
            <person name="Metcalf W.W."/>
        </authorList>
    </citation>
    <scope>NUCLEOTIDE SEQUENCE [LARGE SCALE GENOMIC DNA]</scope>
    <source>
        <strain evidence="1 2">CHTI-55</strain>
    </source>
</reference>
<evidence type="ECO:0000313" key="1">
    <source>
        <dbReference type="EMBL" id="AKB14354.1"/>
    </source>
</evidence>
<accession>A0A0E3H9M3</accession>
<organism evidence="1 2">
    <name type="scientific">Methanosarcina thermophila CHTI-55</name>
    <dbReference type="NCBI Taxonomy" id="1434121"/>
    <lineage>
        <taxon>Archaea</taxon>
        <taxon>Methanobacteriati</taxon>
        <taxon>Methanobacteriota</taxon>
        <taxon>Stenosarchaea group</taxon>
        <taxon>Methanomicrobia</taxon>
        <taxon>Methanosarcinales</taxon>
        <taxon>Methanosarcinaceae</taxon>
        <taxon>Methanosarcina</taxon>
    </lineage>
</organism>
<dbReference type="EMBL" id="CP009502">
    <property type="protein sequence ID" value="AKB14354.1"/>
    <property type="molecule type" value="Genomic_DNA"/>
</dbReference>
<dbReference type="HOGENOM" id="CLU_195190_0_0_2"/>
<dbReference type="AlphaFoldDB" id="A0A0E3H9M3"/>
<gene>
    <name evidence="1" type="ORF">MSTHC_0036</name>
</gene>
<protein>
    <submittedName>
        <fullName evidence="1">Putative membrane associated protein</fullName>
    </submittedName>
</protein>
<dbReference type="GeneID" id="58788013"/>